<proteinExistence type="inferred from homology"/>
<comment type="subcellular location">
    <subcellularLocation>
        <location evidence="1">Membrane</location>
        <topology evidence="1">Multi-pass membrane protein</topology>
    </subcellularLocation>
</comment>
<dbReference type="GO" id="GO:0016020">
    <property type="term" value="C:membrane"/>
    <property type="evidence" value="ECO:0007669"/>
    <property type="project" value="UniProtKB-SubCell"/>
</dbReference>
<dbReference type="Proteomes" id="UP000324907">
    <property type="component" value="Unassembled WGS sequence"/>
</dbReference>
<evidence type="ECO:0000256" key="5">
    <source>
        <dbReference type="ARBA" id="ARBA00022737"/>
    </source>
</evidence>
<evidence type="ECO:0000256" key="12">
    <source>
        <dbReference type="SAM" id="SignalP"/>
    </source>
</evidence>
<feature type="domain" description="ABC transporter" evidence="13">
    <location>
        <begin position="532"/>
        <end position="764"/>
    </location>
</feature>
<feature type="transmembrane region" description="Helical" evidence="11">
    <location>
        <begin position="368"/>
        <end position="391"/>
    </location>
</feature>
<keyword evidence="7" id="KW-0067">ATP-binding</keyword>
<dbReference type="Pfam" id="PF00005">
    <property type="entry name" value="ABC_tran"/>
    <property type="match status" value="2"/>
</dbReference>
<accession>A0A5A8CAY9</accession>
<evidence type="ECO:0000259" key="13">
    <source>
        <dbReference type="PROSITE" id="PS50893"/>
    </source>
</evidence>
<dbReference type="SMART" id="SM00382">
    <property type="entry name" value="AAA"/>
    <property type="match status" value="2"/>
</dbReference>
<evidence type="ECO:0000256" key="4">
    <source>
        <dbReference type="ARBA" id="ARBA00022692"/>
    </source>
</evidence>
<feature type="compositionally biased region" description="Pro residues" evidence="10">
    <location>
        <begin position="19"/>
        <end position="31"/>
    </location>
</feature>
<feature type="transmembrane region" description="Helical" evidence="11">
    <location>
        <begin position="412"/>
        <end position="435"/>
    </location>
</feature>
<organism evidence="15 17">
    <name type="scientific">Cafeteria roenbergensis</name>
    <name type="common">Marine flagellate</name>
    <dbReference type="NCBI Taxonomy" id="33653"/>
    <lineage>
        <taxon>Eukaryota</taxon>
        <taxon>Sar</taxon>
        <taxon>Stramenopiles</taxon>
        <taxon>Bigyra</taxon>
        <taxon>Opalozoa</taxon>
        <taxon>Bicosoecida</taxon>
        <taxon>Cafeteriaceae</taxon>
        <taxon>Cafeteria</taxon>
    </lineage>
</organism>
<dbReference type="InterPro" id="IPR013525">
    <property type="entry name" value="ABC2_TM"/>
</dbReference>
<keyword evidence="8 11" id="KW-1133">Transmembrane helix</keyword>
<dbReference type="Pfam" id="PF12698">
    <property type="entry name" value="ABC2_membrane_3"/>
    <property type="match status" value="1"/>
</dbReference>
<dbReference type="InterPro" id="IPR017871">
    <property type="entry name" value="ABC_transporter-like_CS"/>
</dbReference>
<dbReference type="EMBL" id="VLTL01000241">
    <property type="protein sequence ID" value="KAA0149789.1"/>
    <property type="molecule type" value="Genomic_DNA"/>
</dbReference>
<feature type="transmembrane region" description="Helical" evidence="11">
    <location>
        <begin position="1252"/>
        <end position="1277"/>
    </location>
</feature>
<dbReference type="InterPro" id="IPR003439">
    <property type="entry name" value="ABC_transporter-like_ATP-bd"/>
</dbReference>
<comment type="similarity">
    <text evidence="2">Belongs to the ABC transporter superfamily. ABCA family.</text>
</comment>
<feature type="transmembrane region" description="Helical" evidence="11">
    <location>
        <begin position="233"/>
        <end position="253"/>
    </location>
</feature>
<feature type="chain" id="PRO_5036136750" description="ABC transporter domain-containing protein" evidence="12">
    <location>
        <begin position="18"/>
        <end position="1805"/>
    </location>
</feature>
<evidence type="ECO:0000313" key="14">
    <source>
        <dbReference type="EMBL" id="KAA0149697.1"/>
    </source>
</evidence>
<dbReference type="PANTHER" id="PTHR19229:SF36">
    <property type="entry name" value="ATP-BINDING CASSETTE SUB-FAMILY A MEMBER 2"/>
    <property type="match status" value="1"/>
</dbReference>
<keyword evidence="6" id="KW-0547">Nucleotide-binding</keyword>
<dbReference type="GO" id="GO:0005524">
    <property type="term" value="F:ATP binding"/>
    <property type="evidence" value="ECO:0007669"/>
    <property type="project" value="UniProtKB-KW"/>
</dbReference>
<dbReference type="CDD" id="cd03263">
    <property type="entry name" value="ABC_subfamily_A"/>
    <property type="match status" value="2"/>
</dbReference>
<keyword evidence="16" id="KW-1185">Reference proteome</keyword>
<dbReference type="GO" id="GO:0140359">
    <property type="term" value="F:ABC-type transporter activity"/>
    <property type="evidence" value="ECO:0007669"/>
    <property type="project" value="InterPro"/>
</dbReference>
<gene>
    <name evidence="15" type="ORF">FNF28_07326</name>
    <name evidence="14" type="ORF">FNF29_05708</name>
</gene>
<keyword evidence="4 11" id="KW-0812">Transmembrane</keyword>
<feature type="region of interest" description="Disordered" evidence="10">
    <location>
        <begin position="16"/>
        <end position="35"/>
    </location>
</feature>
<keyword evidence="9 11" id="KW-0472">Membrane</keyword>
<feature type="transmembrane region" description="Helical" evidence="11">
    <location>
        <begin position="1404"/>
        <end position="1425"/>
    </location>
</feature>
<evidence type="ECO:0000256" key="8">
    <source>
        <dbReference type="ARBA" id="ARBA00022989"/>
    </source>
</evidence>
<evidence type="ECO:0000256" key="11">
    <source>
        <dbReference type="SAM" id="Phobius"/>
    </source>
</evidence>
<comment type="caution">
    <text evidence="15">The sequence shown here is derived from an EMBL/GenBank/DDBJ whole genome shotgun (WGS) entry which is preliminary data.</text>
</comment>
<protein>
    <recommendedName>
        <fullName evidence="13">ABC transporter domain-containing protein</fullName>
    </recommendedName>
</protein>
<dbReference type="PANTHER" id="PTHR19229">
    <property type="entry name" value="ATP-BINDING CASSETTE TRANSPORTER SUBFAMILY A ABCA"/>
    <property type="match status" value="1"/>
</dbReference>
<feature type="transmembrane region" description="Helical" evidence="11">
    <location>
        <begin position="305"/>
        <end position="328"/>
    </location>
</feature>
<sequence length="1805" mass="187024">MLPALFVLVVSVSQIGNDPQPPAPPGPPSRPETPYELQPGLLAVLAPFTSSPGELRIEVSPSWDNCTSALAGQLQADLTALNASLATTLQLVPEATGSRPALGIHVTSSPSMAPGAQGPCPVLGAAATNSSWGYDLRLSRADSPAPASDSGQVVIGHPFGTNKDASAYAYFSWAPTVALQSWVDGALHRAQGAPSAAAPPSQRGDGAFPQRILPLAQPANPWRNTLDPALNAFLPSVPLLGPIFFWALAASAFNTDTNGGMRESLRIRGLRPAAYWGAKLLGYFVLSLPAAAALTGALYAVRTVVLANAGLVLVALWACVLAGIPMAAAVSQLAARSSTAFAIVNASFIPVFGVWATVSLAVTTTSTAGTVLAMIAPQFAFVATFSTISALDTLSGGLSVENIGAAPTPSSVPVSIGLVGALSSFVLWLAVALVVDHIRTSSAAGGDAIKESPGVVTTNPAVRKLDPEATLGKRKDECLVIEGAVKVFSSVQGKRAAVEMHNDELRCKALGFDVAPSSGKRPGCARSACRSRGSASLFHAPSDLLAVGGVDLVVAPGHLTCLLGHNGSGKTTLMSMMTAGLDRTLGRISYFGVDLVGSNAAQLCMSIGYCPQANLLVPGMTAREHLELFWGMSSTDVEKRDARVEEVLGLVGLDKDADRAVDMFSGGMRRKLAFAGAILRPECRVLLLDEPTSGCDPATRRHIWDLILDARRAGKCIVLTTHELSEAELLADQVVVLKRGRVEACGSKLALKKHFTNGYKVTATLSEANAAKVGAGLGTAPAAASSASAGGAESGPESAVSMTTSRPGGEAREDDSSDATRVEACIDVPWDAAERLPSVFESLAAAEASGVSISQDSLESVFLAITQAKEVPTDGATAADVEARFDHSKAGSKRAGCCGSGRKVTDSEEEEAASEAEEPSPKDDATTKLADALLRVHPQPSTLAQVRTLFWARCKNPQTCCVMMIPVLYVTAMVVLLSLVQLVSAPKSVVPEPVELLAAPLLSRAFAVVTSSQEPRGDQLLFAEQFVCSALGMSGPSALPTIAAAAGANNATAGGFRGCGGVNTTSPVPATPTRETFVIGGTATLLVYNNTTAMQDDALSAAQFFAHGADSSASAYGVPIQLAGGLVFPGAPSINASSYFPSASSAAASARPQMGVSLLVNTSLPAAVAVLRRALSEASSRLAAGDGGATVATTVFPDVVDVPASFNLAIGIVFPIMMGISMTNALSLGGAELARDNDNGMRVKMRVMGLRSYFGGLMAADVALLAPVFVLATVVSAAAGTAVMGDSRWYGFLLGSLASILPVAMTYYLVASVSRMSEASASAVLPIAGAVLGMVIYMMSAAVGWSGKPEDVKVSEQLFGILAFDPMANYFFLLDRLARLDAVVSRPASGAFTAEQVLGWDTGIGYNLMWCAIATVVLGALLWGVEHTPEVRYALGCAGTSGSEGRDRTKASGAEAASALPAGLDESVSAELTRADLMRDEEGGIVGRGLTMDVRTRAGETRRVLDNWTLGVRKGEVVALLGPAGAGKTTAMRALVGDSSTQQTMTGQVSLSGKALGAMPGHVGYCPQDDAMWPTLTPYVHMHVFAAIRGLSVSERGPIIEGVADATDLTRHLHKQTSKLSGGNKRKLGLATAVMGLPAAVVYDEPSTGVDPAARRAIWAIIRAAKPRCAQLVSTHSMDEAASLGDRVAIMANGRLLTIGTPSDLKDRFCDAYFVEVELTSEGAADRVLAELREFPGLKVRDRVGAVLKMELARLRTGRSRLLAQIFKSLAALDSKDVSYFSVTEPSLEEAFLAVVSADGARGAE</sequence>
<dbReference type="PROSITE" id="PS00211">
    <property type="entry name" value="ABC_TRANSPORTER_1"/>
    <property type="match status" value="2"/>
</dbReference>
<evidence type="ECO:0000313" key="16">
    <source>
        <dbReference type="Proteomes" id="UP000323011"/>
    </source>
</evidence>
<dbReference type="InterPro" id="IPR027417">
    <property type="entry name" value="P-loop_NTPase"/>
</dbReference>
<feature type="signal peptide" evidence="12">
    <location>
        <begin position="1"/>
        <end position="17"/>
    </location>
</feature>
<keyword evidence="12" id="KW-0732">Signal</keyword>
<feature type="transmembrane region" description="Helical" evidence="11">
    <location>
        <begin position="1289"/>
        <end position="1311"/>
    </location>
</feature>
<dbReference type="PROSITE" id="PS50893">
    <property type="entry name" value="ABC_TRANSPORTER_2"/>
    <property type="match status" value="2"/>
</dbReference>
<feature type="region of interest" description="Disordered" evidence="10">
    <location>
        <begin position="891"/>
        <end position="924"/>
    </location>
</feature>
<feature type="transmembrane region" description="Helical" evidence="11">
    <location>
        <begin position="274"/>
        <end position="299"/>
    </location>
</feature>
<feature type="compositionally biased region" description="Acidic residues" evidence="10">
    <location>
        <begin position="907"/>
        <end position="918"/>
    </location>
</feature>
<dbReference type="InterPro" id="IPR026082">
    <property type="entry name" value="ABCA"/>
</dbReference>
<dbReference type="Gene3D" id="3.40.50.300">
    <property type="entry name" value="P-loop containing nucleotide triphosphate hydrolases"/>
    <property type="match status" value="2"/>
</dbReference>
<evidence type="ECO:0000256" key="2">
    <source>
        <dbReference type="ARBA" id="ARBA00008869"/>
    </source>
</evidence>
<evidence type="ECO:0000313" key="17">
    <source>
        <dbReference type="Proteomes" id="UP000324907"/>
    </source>
</evidence>
<keyword evidence="3" id="KW-0813">Transport</keyword>
<reference evidence="16 17" key="1">
    <citation type="submission" date="2019-07" db="EMBL/GenBank/DDBJ databases">
        <title>Genomes of Cafeteria roenbergensis.</title>
        <authorList>
            <person name="Fischer M.G."/>
            <person name="Hackl T."/>
            <person name="Roman M."/>
        </authorList>
    </citation>
    <scope>NUCLEOTIDE SEQUENCE [LARGE SCALE GENOMIC DNA]</scope>
    <source>
        <strain evidence="14 16">BVI</strain>
        <strain evidence="15 17">RCC970-E3</strain>
    </source>
</reference>
<evidence type="ECO:0000256" key="7">
    <source>
        <dbReference type="ARBA" id="ARBA00022840"/>
    </source>
</evidence>
<dbReference type="Proteomes" id="UP000323011">
    <property type="component" value="Unassembled WGS sequence"/>
</dbReference>
<dbReference type="SUPFAM" id="SSF52540">
    <property type="entry name" value="P-loop containing nucleoside triphosphate hydrolases"/>
    <property type="match status" value="2"/>
</dbReference>
<evidence type="ECO:0000256" key="10">
    <source>
        <dbReference type="SAM" id="MobiDB-lite"/>
    </source>
</evidence>
<evidence type="ECO:0000256" key="6">
    <source>
        <dbReference type="ARBA" id="ARBA00022741"/>
    </source>
</evidence>
<keyword evidence="5" id="KW-0677">Repeat</keyword>
<dbReference type="EMBL" id="VLTN01000040">
    <property type="protein sequence ID" value="KAA0149697.1"/>
    <property type="molecule type" value="Genomic_DNA"/>
</dbReference>
<evidence type="ECO:0000256" key="1">
    <source>
        <dbReference type="ARBA" id="ARBA00004141"/>
    </source>
</evidence>
<dbReference type="GO" id="GO:0016887">
    <property type="term" value="F:ATP hydrolysis activity"/>
    <property type="evidence" value="ECO:0007669"/>
    <property type="project" value="InterPro"/>
</dbReference>
<dbReference type="InterPro" id="IPR003593">
    <property type="entry name" value="AAA+_ATPase"/>
</dbReference>
<evidence type="ECO:0000256" key="9">
    <source>
        <dbReference type="ARBA" id="ARBA00023136"/>
    </source>
</evidence>
<feature type="transmembrane region" description="Helical" evidence="11">
    <location>
        <begin position="340"/>
        <end position="362"/>
    </location>
</feature>
<evidence type="ECO:0000313" key="15">
    <source>
        <dbReference type="EMBL" id="KAA0149789.1"/>
    </source>
</evidence>
<feature type="transmembrane region" description="Helical" evidence="11">
    <location>
        <begin position="1323"/>
        <end position="1345"/>
    </location>
</feature>
<feature type="region of interest" description="Disordered" evidence="10">
    <location>
        <begin position="782"/>
        <end position="820"/>
    </location>
</feature>
<evidence type="ECO:0000256" key="3">
    <source>
        <dbReference type="ARBA" id="ARBA00022448"/>
    </source>
</evidence>
<name>A0A5A8CAY9_CAFRO</name>
<feature type="compositionally biased region" description="Low complexity" evidence="10">
    <location>
        <begin position="782"/>
        <end position="801"/>
    </location>
</feature>
<feature type="transmembrane region" description="Helical" evidence="11">
    <location>
        <begin position="1208"/>
        <end position="1231"/>
    </location>
</feature>
<feature type="domain" description="ABC transporter" evidence="13">
    <location>
        <begin position="1490"/>
        <end position="1718"/>
    </location>
</feature>